<sequence length="69" mass="7250">MSRALARSLGPDQAGAYSVARCAMRHVGKRLVPVTTHRRENFGGMAAVEANRCGRPASARGSAAIASLR</sequence>
<proteinExistence type="predicted"/>
<dbReference type="RefSeq" id="WP_317226620.1">
    <property type="nucleotide sequence ID" value="NZ_JAWJEJ010000001.1"/>
</dbReference>
<organism evidence="1 2">
    <name type="scientific">Sphingomonas agrestis</name>
    <dbReference type="NCBI Taxonomy" id="3080540"/>
    <lineage>
        <taxon>Bacteria</taxon>
        <taxon>Pseudomonadati</taxon>
        <taxon>Pseudomonadota</taxon>
        <taxon>Alphaproteobacteria</taxon>
        <taxon>Sphingomonadales</taxon>
        <taxon>Sphingomonadaceae</taxon>
        <taxon>Sphingomonas</taxon>
    </lineage>
</organism>
<keyword evidence="2" id="KW-1185">Reference proteome</keyword>
<accession>A0ABU3Y7S4</accession>
<reference evidence="1 2" key="1">
    <citation type="submission" date="2023-10" db="EMBL/GenBank/DDBJ databases">
        <title>Sphingomonas sp. HF-S4 16S ribosomal RNA gene Genome sequencing and assembly.</title>
        <authorList>
            <person name="Lee H."/>
        </authorList>
    </citation>
    <scope>NUCLEOTIDE SEQUENCE [LARGE SCALE GENOMIC DNA]</scope>
    <source>
        <strain evidence="1 2">HF-S4</strain>
    </source>
</reference>
<evidence type="ECO:0000313" key="2">
    <source>
        <dbReference type="Proteomes" id="UP001273531"/>
    </source>
</evidence>
<name>A0ABU3Y7S4_9SPHN</name>
<protein>
    <submittedName>
        <fullName evidence="1">Uncharacterized protein</fullName>
    </submittedName>
</protein>
<gene>
    <name evidence="1" type="ORF">RZN05_10785</name>
</gene>
<evidence type="ECO:0000313" key="1">
    <source>
        <dbReference type="EMBL" id="MDV3457470.1"/>
    </source>
</evidence>
<comment type="caution">
    <text evidence="1">The sequence shown here is derived from an EMBL/GenBank/DDBJ whole genome shotgun (WGS) entry which is preliminary data.</text>
</comment>
<dbReference type="Proteomes" id="UP001273531">
    <property type="component" value="Unassembled WGS sequence"/>
</dbReference>
<dbReference type="EMBL" id="JAWJEJ010000001">
    <property type="protein sequence ID" value="MDV3457470.1"/>
    <property type="molecule type" value="Genomic_DNA"/>
</dbReference>